<organism evidence="1 2">
    <name type="scientific">Neosynechococcus sphagnicola sy1</name>
    <dbReference type="NCBI Taxonomy" id="1497020"/>
    <lineage>
        <taxon>Bacteria</taxon>
        <taxon>Bacillati</taxon>
        <taxon>Cyanobacteriota</taxon>
        <taxon>Cyanophyceae</taxon>
        <taxon>Neosynechococcales</taxon>
        <taxon>Neosynechococcaceae</taxon>
        <taxon>Neosynechococcus</taxon>
    </lineage>
</organism>
<dbReference type="AlphaFoldDB" id="A0A098TNV2"/>
<evidence type="ECO:0000313" key="2">
    <source>
        <dbReference type="Proteomes" id="UP000030170"/>
    </source>
</evidence>
<dbReference type="RefSeq" id="WP_036530184.1">
    <property type="nucleotide sequence ID" value="NZ_JJML01000001.1"/>
</dbReference>
<name>A0A098TNV2_9CYAN</name>
<keyword evidence="2" id="KW-1185">Reference proteome</keyword>
<sequence length="339" mass="39313">MTALDEIKGIATSAIHQREGPIMLDALNSLKVCALFYAGLKLRLPDGWYKLTEPICRDPDFVSVDNVMLAEIQKQKIWMELKIFRLYQAIFTDSLNDFRGACYMVAIHTREMAEQALKCQRSEIVYLAIKFFNTYLRAVINARDIRTGYNIIKQYRLIAEAALQHQDEAVVLEIAQYFRYYSLTAYKAGLLFLTETFAFDLLLLAQSCCKAKSTMNQNILEIFLRIDQDAESEQQESTLRGVRKSQAKLAAFYLMCGDLPLARIIYQDMNNEPNTRLKIIQDELQSSRPDFWEFTDRGEDFYYVEPSLRPFLMEFFSWFDISPTSQYPSKEGQLNLAPN</sequence>
<protein>
    <submittedName>
        <fullName evidence="1">Uncharacterized protein</fullName>
    </submittedName>
</protein>
<dbReference type="Proteomes" id="UP000030170">
    <property type="component" value="Unassembled WGS sequence"/>
</dbReference>
<evidence type="ECO:0000313" key="1">
    <source>
        <dbReference type="EMBL" id="KGF74015.1"/>
    </source>
</evidence>
<dbReference type="EMBL" id="JJML01000001">
    <property type="protein sequence ID" value="KGF74015.1"/>
    <property type="molecule type" value="Genomic_DNA"/>
</dbReference>
<proteinExistence type="predicted"/>
<reference evidence="1 2" key="1">
    <citation type="journal article" date="2014" name="Mol. Ecol.">
        <title>Evolution of Synechococcus.</title>
        <authorList>
            <person name="Dvorak P."/>
            <person name="Casamatta D."/>
            <person name="Hasler P."/>
            <person name="Poulickova A."/>
            <person name="Ondrej V."/>
            <person name="Sanges R."/>
        </authorList>
    </citation>
    <scope>NUCLEOTIDE SEQUENCE [LARGE SCALE GENOMIC DNA]</scope>
    <source>
        <strain evidence="1 2">CAUP A 1101</strain>
    </source>
</reference>
<comment type="caution">
    <text evidence="1">The sequence shown here is derived from an EMBL/GenBank/DDBJ whole genome shotgun (WGS) entry which is preliminary data.</text>
</comment>
<dbReference type="OrthoDB" id="564648at2"/>
<gene>
    <name evidence="1" type="ORF">DO97_00360</name>
</gene>
<accession>A0A098TNV2</accession>